<organism evidence="1">
    <name type="scientific">marine sediment metagenome</name>
    <dbReference type="NCBI Taxonomy" id="412755"/>
    <lineage>
        <taxon>unclassified sequences</taxon>
        <taxon>metagenomes</taxon>
        <taxon>ecological metagenomes</taxon>
    </lineage>
</organism>
<proteinExistence type="predicted"/>
<name>A0A0F9JA72_9ZZZZ</name>
<sequence length="64" mass="7064">MSFLRSPKKPDLPAEPEPVEDVAVIEEDAEVAARKRKKKILRGGRRGTIISGIQAALLKRKLGE</sequence>
<reference evidence="1" key="1">
    <citation type="journal article" date="2015" name="Nature">
        <title>Complex archaea that bridge the gap between prokaryotes and eukaryotes.</title>
        <authorList>
            <person name="Spang A."/>
            <person name="Saw J.H."/>
            <person name="Jorgensen S.L."/>
            <person name="Zaremba-Niedzwiedzka K."/>
            <person name="Martijn J."/>
            <person name="Lind A.E."/>
            <person name="van Eijk R."/>
            <person name="Schleper C."/>
            <person name="Guy L."/>
            <person name="Ettema T.J."/>
        </authorList>
    </citation>
    <scope>NUCLEOTIDE SEQUENCE</scope>
</reference>
<dbReference type="AlphaFoldDB" id="A0A0F9JA72"/>
<gene>
    <name evidence="1" type="ORF">LCGC14_1781490</name>
</gene>
<evidence type="ECO:0000313" key="1">
    <source>
        <dbReference type="EMBL" id="KKM02731.1"/>
    </source>
</evidence>
<protein>
    <submittedName>
        <fullName evidence="1">Uncharacterized protein</fullName>
    </submittedName>
</protein>
<dbReference type="EMBL" id="LAZR01016855">
    <property type="protein sequence ID" value="KKM02731.1"/>
    <property type="molecule type" value="Genomic_DNA"/>
</dbReference>
<accession>A0A0F9JA72</accession>
<comment type="caution">
    <text evidence="1">The sequence shown here is derived from an EMBL/GenBank/DDBJ whole genome shotgun (WGS) entry which is preliminary data.</text>
</comment>